<dbReference type="PANTHER" id="PTHR10302:SF27">
    <property type="entry name" value="SINGLE-STRANDED DNA-BINDING PROTEIN"/>
    <property type="match status" value="1"/>
</dbReference>
<dbReference type="SUPFAM" id="SSF50249">
    <property type="entry name" value="Nucleic acid-binding proteins"/>
    <property type="match status" value="1"/>
</dbReference>
<dbReference type="NCBIfam" id="NF005851">
    <property type="entry name" value="PRK07772.1"/>
    <property type="match status" value="1"/>
</dbReference>
<dbReference type="Proteomes" id="UP000553888">
    <property type="component" value="Unassembled WGS sequence"/>
</dbReference>
<gene>
    <name evidence="5" type="ORF">BJ979_000233</name>
</gene>
<evidence type="ECO:0000256" key="4">
    <source>
        <dbReference type="SAM" id="MobiDB-lite"/>
    </source>
</evidence>
<dbReference type="AlphaFoldDB" id="A0A852YD97"/>
<dbReference type="NCBIfam" id="TIGR00621">
    <property type="entry name" value="ssb"/>
    <property type="match status" value="1"/>
</dbReference>
<keyword evidence="6" id="KW-1185">Reference proteome</keyword>
<feature type="compositionally biased region" description="Low complexity" evidence="4">
    <location>
        <begin position="126"/>
        <end position="142"/>
    </location>
</feature>
<dbReference type="GO" id="GO:0003697">
    <property type="term" value="F:single-stranded DNA binding"/>
    <property type="evidence" value="ECO:0007669"/>
    <property type="project" value="UniProtKB-UniRule"/>
</dbReference>
<dbReference type="GO" id="GO:0006260">
    <property type="term" value="P:DNA replication"/>
    <property type="evidence" value="ECO:0007669"/>
    <property type="project" value="InterPro"/>
</dbReference>
<dbReference type="InterPro" id="IPR012340">
    <property type="entry name" value="NA-bd_OB-fold"/>
</dbReference>
<organism evidence="5 6">
    <name type="scientific">Schumannella luteola</name>
    <dbReference type="NCBI Taxonomy" id="472059"/>
    <lineage>
        <taxon>Bacteria</taxon>
        <taxon>Bacillati</taxon>
        <taxon>Actinomycetota</taxon>
        <taxon>Actinomycetes</taxon>
        <taxon>Micrococcales</taxon>
        <taxon>Microbacteriaceae</taxon>
        <taxon>Schumannella</taxon>
    </lineage>
</organism>
<evidence type="ECO:0000256" key="2">
    <source>
        <dbReference type="HAMAP-Rule" id="MF_00984"/>
    </source>
</evidence>
<sequence length="158" mass="16722">MANETTLTIVGNLTEAPELRFTQAGAAVASFTVASTERLLDRDSGQWRDGDALFLRCTAWRDLAQNASASLEKGSRVFVSGRLKQRSYQDREGVTRTVIELEVDEVGPSLRYATARVEKAGRREAASAGASAGAGAVGASGELTRAARDGGVADETPF</sequence>
<reference evidence="5 6" key="1">
    <citation type="submission" date="2020-07" db="EMBL/GenBank/DDBJ databases">
        <title>Sequencing the genomes of 1000 actinobacteria strains.</title>
        <authorList>
            <person name="Klenk H.-P."/>
        </authorList>
    </citation>
    <scope>NUCLEOTIDE SEQUENCE [LARGE SCALE GENOMIC DNA]</scope>
    <source>
        <strain evidence="5 6">DSM 23141</strain>
    </source>
</reference>
<dbReference type="PIRSF" id="PIRSF002070">
    <property type="entry name" value="SSB"/>
    <property type="match status" value="1"/>
</dbReference>
<dbReference type="PROSITE" id="PS50935">
    <property type="entry name" value="SSB"/>
    <property type="match status" value="1"/>
</dbReference>
<accession>A0A852YD97</accession>
<dbReference type="CDD" id="cd04496">
    <property type="entry name" value="SSB_OBF"/>
    <property type="match status" value="1"/>
</dbReference>
<dbReference type="GO" id="GO:0009295">
    <property type="term" value="C:nucleoid"/>
    <property type="evidence" value="ECO:0007669"/>
    <property type="project" value="TreeGrafter"/>
</dbReference>
<evidence type="ECO:0000313" key="5">
    <source>
        <dbReference type="EMBL" id="NYG97607.1"/>
    </source>
</evidence>
<name>A0A852YD97_9MICO</name>
<dbReference type="Gene3D" id="2.40.50.140">
    <property type="entry name" value="Nucleic acid-binding proteins"/>
    <property type="match status" value="1"/>
</dbReference>
<proteinExistence type="inferred from homology"/>
<evidence type="ECO:0000256" key="1">
    <source>
        <dbReference type="ARBA" id="ARBA00023125"/>
    </source>
</evidence>
<dbReference type="Pfam" id="PF00436">
    <property type="entry name" value="SSB"/>
    <property type="match status" value="1"/>
</dbReference>
<dbReference type="EMBL" id="JACBZY010000001">
    <property type="protein sequence ID" value="NYG97607.1"/>
    <property type="molecule type" value="Genomic_DNA"/>
</dbReference>
<evidence type="ECO:0000313" key="6">
    <source>
        <dbReference type="Proteomes" id="UP000553888"/>
    </source>
</evidence>
<dbReference type="RefSeq" id="WP_179564392.1">
    <property type="nucleotide sequence ID" value="NZ_JACBZY010000001.1"/>
</dbReference>
<comment type="subunit">
    <text evidence="2">Homotetramer.</text>
</comment>
<keyword evidence="1 2" id="KW-0238">DNA-binding</keyword>
<feature type="region of interest" description="Disordered" evidence="4">
    <location>
        <begin position="123"/>
        <end position="158"/>
    </location>
</feature>
<comment type="caution">
    <text evidence="5">The sequence shown here is derived from an EMBL/GenBank/DDBJ whole genome shotgun (WGS) entry which is preliminary data.</text>
</comment>
<dbReference type="InterPro" id="IPR011344">
    <property type="entry name" value="ssDNA-bd"/>
</dbReference>
<dbReference type="InterPro" id="IPR000424">
    <property type="entry name" value="Primosome_PriB/ssb"/>
</dbReference>
<evidence type="ECO:0000256" key="3">
    <source>
        <dbReference type="PIRNR" id="PIRNR002070"/>
    </source>
</evidence>
<comment type="caution">
    <text evidence="2">Lacks conserved residue(s) required for the propagation of feature annotation.</text>
</comment>
<dbReference type="HAMAP" id="MF_00984">
    <property type="entry name" value="SSB"/>
    <property type="match status" value="1"/>
</dbReference>
<dbReference type="PANTHER" id="PTHR10302">
    <property type="entry name" value="SINGLE-STRANDED DNA-BINDING PROTEIN"/>
    <property type="match status" value="1"/>
</dbReference>
<protein>
    <recommendedName>
        <fullName evidence="2 3">Single-stranded DNA-binding protein</fullName>
        <shortName evidence="2">SSB</shortName>
    </recommendedName>
</protein>